<evidence type="ECO:0000259" key="1">
    <source>
        <dbReference type="SMART" id="SM01126"/>
    </source>
</evidence>
<proteinExistence type="predicted"/>
<dbReference type="Pfam" id="PF12760">
    <property type="entry name" value="Zn_ribbon_IS1595"/>
    <property type="match status" value="1"/>
</dbReference>
<dbReference type="PANTHER" id="PTHR47163">
    <property type="entry name" value="DDE_TNP_IS1595 DOMAIN-CONTAINING PROTEIN"/>
    <property type="match status" value="1"/>
</dbReference>
<accession>A0ABY6TIV8</accession>
<reference evidence="2 3" key="1">
    <citation type="submission" date="2019-05" db="EMBL/GenBank/DDBJ databases">
        <authorList>
            <consortium name="Pathogen Informatics"/>
        </authorList>
    </citation>
    <scope>NUCLEOTIDE SEQUENCE [LARGE SCALE GENOMIC DNA]</scope>
    <source>
        <strain evidence="2 3">NM319</strain>
    </source>
</reference>
<name>A0ABY6TIV8_9PAST</name>
<comment type="caution">
    <text evidence="2">The sequence shown here is derived from an EMBL/GenBank/DDBJ whole genome shotgun (WGS) entry which is preliminary data.</text>
</comment>
<dbReference type="InterPro" id="IPR053164">
    <property type="entry name" value="IS1016-like_transposase"/>
</dbReference>
<dbReference type="InterPro" id="IPR024445">
    <property type="entry name" value="Tnp_ISXO2-like"/>
</dbReference>
<protein>
    <submittedName>
        <fullName evidence="2">Transposase</fullName>
    </submittedName>
</protein>
<dbReference type="RefSeq" id="WP_135709723.1">
    <property type="nucleotide sequence ID" value="NZ_CABFKI010000004.1"/>
</dbReference>
<dbReference type="PANTHER" id="PTHR47163:SF2">
    <property type="entry name" value="SI:DKEY-17M8.2"/>
    <property type="match status" value="1"/>
</dbReference>
<sequence length="394" mass="45864">MCTAYSSENGFCCLSVAPQFRSSSHLSAEKICRLSDQEIFSLMVEMRWGSAEKICCPHCQHTQPYFIQSRQKWRCRDCKREFSLTSGTLFASHKLPLRTYLLALVFYINAKQGITSKRLARELAVNYRTAFMLSHKIRESLKPDLDAQKISGEVHIDTCEVNVLVESETLKEQKADKVNNQDRAFYLSEIPPNMQQNAQKKQEKWQIKHQQDEQKRRENYARYGRTLDYRAKSFVKEKRKLLVMTNNERQQTLVFPIYAENKATISYLVKKYVAQGSTICTDGARAYKHLVALGYEHESAVHSKKIFKNSKGYHNNWAENFFSRTRSLLVQLAQVKNMHLWAYANEMAFRLDHCVMPSGSMFLVLLQKTLQTTVQDFWKGYGKTGYAVRDEMVF</sequence>
<keyword evidence="3" id="KW-1185">Reference proteome</keyword>
<evidence type="ECO:0000313" key="2">
    <source>
        <dbReference type="EMBL" id="VTU07342.1"/>
    </source>
</evidence>
<organism evidence="2 3">
    <name type="scientific">Actinobacillus porcinus</name>
    <dbReference type="NCBI Taxonomy" id="51048"/>
    <lineage>
        <taxon>Bacteria</taxon>
        <taxon>Pseudomonadati</taxon>
        <taxon>Pseudomonadota</taxon>
        <taxon>Gammaproteobacteria</taxon>
        <taxon>Pasteurellales</taxon>
        <taxon>Pasteurellaceae</taxon>
        <taxon>Actinobacillus</taxon>
    </lineage>
</organism>
<dbReference type="GeneID" id="86155295"/>
<gene>
    <name evidence="2" type="ORF">SAMEA1410922_00897</name>
</gene>
<dbReference type="SMART" id="SM01126">
    <property type="entry name" value="DDE_Tnp_IS1595"/>
    <property type="match status" value="1"/>
</dbReference>
<dbReference type="InterPro" id="IPR024442">
    <property type="entry name" value="Transposase_Zn_ribbon"/>
</dbReference>
<dbReference type="Pfam" id="PF12762">
    <property type="entry name" value="DDE_Tnp_IS1595"/>
    <property type="match status" value="1"/>
</dbReference>
<dbReference type="EMBL" id="CABFKI010000004">
    <property type="protein sequence ID" value="VTU07342.1"/>
    <property type="molecule type" value="Genomic_DNA"/>
</dbReference>
<dbReference type="Proteomes" id="UP000308167">
    <property type="component" value="Unassembled WGS sequence"/>
</dbReference>
<evidence type="ECO:0000313" key="3">
    <source>
        <dbReference type="Proteomes" id="UP000308167"/>
    </source>
</evidence>
<feature type="domain" description="ISXO2-like transposase" evidence="1">
    <location>
        <begin position="225"/>
        <end position="352"/>
    </location>
</feature>